<dbReference type="Proteomes" id="UP000775872">
    <property type="component" value="Unassembled WGS sequence"/>
</dbReference>
<gene>
    <name evidence="7" type="ORF">CSOL1703_00006971</name>
</gene>
<keyword evidence="3 5" id="KW-1133">Transmembrane helix</keyword>
<dbReference type="InterPro" id="IPR013057">
    <property type="entry name" value="AA_transpt_TM"/>
</dbReference>
<feature type="transmembrane region" description="Helical" evidence="5">
    <location>
        <begin position="71"/>
        <end position="97"/>
    </location>
</feature>
<feature type="transmembrane region" description="Helical" evidence="5">
    <location>
        <begin position="7"/>
        <end position="25"/>
    </location>
</feature>
<evidence type="ECO:0000313" key="8">
    <source>
        <dbReference type="Proteomes" id="UP000775872"/>
    </source>
</evidence>
<evidence type="ECO:0000259" key="6">
    <source>
        <dbReference type="Pfam" id="PF01490"/>
    </source>
</evidence>
<feature type="transmembrane region" description="Helical" evidence="5">
    <location>
        <begin position="45"/>
        <end position="64"/>
    </location>
</feature>
<evidence type="ECO:0000256" key="3">
    <source>
        <dbReference type="ARBA" id="ARBA00022989"/>
    </source>
</evidence>
<feature type="transmembrane region" description="Helical" evidence="5">
    <location>
        <begin position="117"/>
        <end position="141"/>
    </location>
</feature>
<reference evidence="8" key="1">
    <citation type="submission" date="2019-06" db="EMBL/GenBank/DDBJ databases">
        <authorList>
            <person name="Broberg M."/>
        </authorList>
    </citation>
    <scope>NUCLEOTIDE SEQUENCE [LARGE SCALE GENOMIC DNA]</scope>
</reference>
<proteinExistence type="predicted"/>
<dbReference type="OrthoDB" id="5101306at2759"/>
<dbReference type="EMBL" id="CABFOC020000074">
    <property type="protein sequence ID" value="CAH0057198.1"/>
    <property type="molecule type" value="Genomic_DNA"/>
</dbReference>
<name>A0A9N9ZKF5_9HYPO</name>
<feature type="domain" description="Amino acid transporter transmembrane" evidence="6">
    <location>
        <begin position="12"/>
        <end position="137"/>
    </location>
</feature>
<keyword evidence="4 5" id="KW-0472">Membrane</keyword>
<dbReference type="AlphaFoldDB" id="A0A9N9ZKF5"/>
<protein>
    <recommendedName>
        <fullName evidence="6">Amino acid transporter transmembrane domain-containing protein</fullName>
    </recommendedName>
</protein>
<keyword evidence="8" id="KW-1185">Reference proteome</keyword>
<evidence type="ECO:0000256" key="5">
    <source>
        <dbReference type="SAM" id="Phobius"/>
    </source>
</evidence>
<comment type="subcellular location">
    <subcellularLocation>
        <location evidence="1">Membrane</location>
    </subcellularLocation>
</comment>
<accession>A0A9N9ZKF5</accession>
<dbReference type="Pfam" id="PF01490">
    <property type="entry name" value="Aa_trans"/>
    <property type="match status" value="1"/>
</dbReference>
<keyword evidence="2 5" id="KW-0812">Transmembrane</keyword>
<evidence type="ECO:0000313" key="7">
    <source>
        <dbReference type="EMBL" id="CAH0057198.1"/>
    </source>
</evidence>
<sequence length="169" mass="18388">MKKICYGIALPGVLVSTVLVIHFAAKYVFVRMLRGSSHLASNTLVHWVSWLGCTFGVTIIAYLIASGIPVFVGLVSLIGALFGTLMSFQPMGCMWLYDNYSDGKRNPTRKWGLMVAWSVFVILSGSFLMVAGTYGFIVGIIKPPDRTASWSCSDNSNSVMMEVVVLGSC</sequence>
<evidence type="ECO:0000256" key="2">
    <source>
        <dbReference type="ARBA" id="ARBA00022692"/>
    </source>
</evidence>
<organism evidence="7 8">
    <name type="scientific">Clonostachys solani</name>
    <dbReference type="NCBI Taxonomy" id="160281"/>
    <lineage>
        <taxon>Eukaryota</taxon>
        <taxon>Fungi</taxon>
        <taxon>Dikarya</taxon>
        <taxon>Ascomycota</taxon>
        <taxon>Pezizomycotina</taxon>
        <taxon>Sordariomycetes</taxon>
        <taxon>Hypocreomycetidae</taxon>
        <taxon>Hypocreales</taxon>
        <taxon>Bionectriaceae</taxon>
        <taxon>Clonostachys</taxon>
    </lineage>
</organism>
<dbReference type="GO" id="GO:0016020">
    <property type="term" value="C:membrane"/>
    <property type="evidence" value="ECO:0007669"/>
    <property type="project" value="UniProtKB-SubCell"/>
</dbReference>
<evidence type="ECO:0000256" key="4">
    <source>
        <dbReference type="ARBA" id="ARBA00023136"/>
    </source>
</evidence>
<evidence type="ECO:0000256" key="1">
    <source>
        <dbReference type="ARBA" id="ARBA00004370"/>
    </source>
</evidence>
<comment type="caution">
    <text evidence="7">The sequence shown here is derived from an EMBL/GenBank/DDBJ whole genome shotgun (WGS) entry which is preliminary data.</text>
</comment>
<reference evidence="7 8" key="2">
    <citation type="submission" date="2021-10" db="EMBL/GenBank/DDBJ databases">
        <authorList>
            <person name="Piombo E."/>
        </authorList>
    </citation>
    <scope>NUCLEOTIDE SEQUENCE [LARGE SCALE GENOMIC DNA]</scope>
</reference>